<proteinExistence type="predicted"/>
<dbReference type="AlphaFoldDB" id="A0A966M1Q9"/>
<gene>
    <name evidence="2" type="ORF">EBX29_01875</name>
</gene>
<dbReference type="PANTHER" id="PTHR38457">
    <property type="entry name" value="REGULATOR ABRB-RELATED"/>
    <property type="match status" value="1"/>
</dbReference>
<dbReference type="Pfam" id="PF05145">
    <property type="entry name" value="AbrB"/>
    <property type="match status" value="1"/>
</dbReference>
<comment type="caution">
    <text evidence="2">The sequence shown here is derived from an EMBL/GenBank/DDBJ whole genome shotgun (WGS) entry which is preliminary data.</text>
</comment>
<dbReference type="GO" id="GO:0016020">
    <property type="term" value="C:membrane"/>
    <property type="evidence" value="ECO:0007669"/>
    <property type="project" value="InterPro"/>
</dbReference>
<protein>
    <submittedName>
        <fullName evidence="2">AbrB family transcriptional regulator</fullName>
    </submittedName>
</protein>
<organism evidence="2 3">
    <name type="scientific">Candidatus Fonsibacter lacus</name>
    <dbReference type="NCBI Taxonomy" id="2576439"/>
    <lineage>
        <taxon>Bacteria</taxon>
        <taxon>Pseudomonadati</taxon>
        <taxon>Pseudomonadota</taxon>
        <taxon>Alphaproteobacteria</taxon>
        <taxon>Candidatus Pelagibacterales</taxon>
        <taxon>Candidatus Pelagibacterales incertae sedis</taxon>
        <taxon>Candidatus Fonsibacter</taxon>
    </lineage>
</organism>
<keyword evidence="1" id="KW-0472">Membrane</keyword>
<reference evidence="2" key="1">
    <citation type="submission" date="2018-10" db="EMBL/GenBank/DDBJ databases">
        <title>Iterative Subtractive Binning of Freshwater Chronoseries Metagenomes Recovers Nearly Complete Genomes from over Four Hundred Novel Species.</title>
        <authorList>
            <person name="Rodriguez-R L.M."/>
            <person name="Tsementzi D."/>
            <person name="Luo C."/>
            <person name="Konstantinidis K.T."/>
        </authorList>
    </citation>
    <scope>NUCLEOTIDE SEQUENCE</scope>
    <source>
        <strain evidence="2">WB8_1A_003</strain>
    </source>
</reference>
<evidence type="ECO:0000313" key="2">
    <source>
        <dbReference type="EMBL" id="NCU50510.1"/>
    </source>
</evidence>
<dbReference type="GO" id="GO:0010468">
    <property type="term" value="P:regulation of gene expression"/>
    <property type="evidence" value="ECO:0007669"/>
    <property type="project" value="InterPro"/>
</dbReference>
<dbReference type="EMBL" id="RGMI01000063">
    <property type="protein sequence ID" value="NCU50510.1"/>
    <property type="molecule type" value="Genomic_DNA"/>
</dbReference>
<dbReference type="Proteomes" id="UP000699985">
    <property type="component" value="Unassembled WGS sequence"/>
</dbReference>
<name>A0A966M1Q9_9PROT</name>
<feature type="transmembrane region" description="Helical" evidence="1">
    <location>
        <begin position="68"/>
        <end position="86"/>
    </location>
</feature>
<keyword evidence="1" id="KW-1133">Transmembrane helix</keyword>
<evidence type="ECO:0000256" key="1">
    <source>
        <dbReference type="SAM" id="Phobius"/>
    </source>
</evidence>
<accession>A0A966M1Q9</accession>
<dbReference type="PANTHER" id="PTHR38457:SF1">
    <property type="entry name" value="REGULATOR ABRB-RELATED"/>
    <property type="match status" value="1"/>
</dbReference>
<keyword evidence="1" id="KW-0812">Transmembrane</keyword>
<feature type="non-terminal residue" evidence="2">
    <location>
        <position position="1"/>
    </location>
</feature>
<feature type="transmembrane region" description="Helical" evidence="1">
    <location>
        <begin position="41"/>
        <end position="62"/>
    </location>
</feature>
<evidence type="ECO:0000313" key="3">
    <source>
        <dbReference type="Proteomes" id="UP000699985"/>
    </source>
</evidence>
<dbReference type="InterPro" id="IPR007820">
    <property type="entry name" value="AbrB_fam"/>
</dbReference>
<sequence>EAREFGFYMLHGVIVSIILLIIAAITAYILSIFFGFNFMSIFLSFVPGGIHEMVLISIAYNIDPIFVSYHHFLRIFIIVLALPVIIKKFKYK</sequence>
<feature type="transmembrane region" description="Helical" evidence="1">
    <location>
        <begin position="6"/>
        <end position="34"/>
    </location>
</feature>